<dbReference type="Pfam" id="PF00617">
    <property type="entry name" value="RasGEF"/>
    <property type="match status" value="1"/>
</dbReference>
<dbReference type="Pfam" id="PF00618">
    <property type="entry name" value="RasGEF_N"/>
    <property type="match status" value="1"/>
</dbReference>
<evidence type="ECO:0000259" key="4">
    <source>
        <dbReference type="PROSITE" id="PS50009"/>
    </source>
</evidence>
<dbReference type="PROSITE" id="PS50212">
    <property type="entry name" value="RASGEF_NTER"/>
    <property type="match status" value="1"/>
</dbReference>
<proteinExistence type="predicted"/>
<feature type="region of interest" description="Disordered" evidence="3">
    <location>
        <begin position="776"/>
        <end position="803"/>
    </location>
</feature>
<feature type="domain" description="Ras-GEF" evidence="4">
    <location>
        <begin position="543"/>
        <end position="781"/>
    </location>
</feature>
<feature type="compositionally biased region" description="Polar residues" evidence="3">
    <location>
        <begin position="179"/>
        <end position="188"/>
    </location>
</feature>
<dbReference type="OrthoDB" id="28357at2759"/>
<dbReference type="GO" id="GO:0007265">
    <property type="term" value="P:Ras protein signal transduction"/>
    <property type="evidence" value="ECO:0007669"/>
    <property type="project" value="TreeGrafter"/>
</dbReference>
<feature type="domain" description="N-terminal Ras-GEF" evidence="5">
    <location>
        <begin position="315"/>
        <end position="442"/>
    </location>
</feature>
<evidence type="ECO:0000256" key="1">
    <source>
        <dbReference type="ARBA" id="ARBA00022658"/>
    </source>
</evidence>
<dbReference type="InterPro" id="IPR001895">
    <property type="entry name" value="RASGEF_cat_dom"/>
</dbReference>
<dbReference type="CDD" id="cd06224">
    <property type="entry name" value="REM"/>
    <property type="match status" value="1"/>
</dbReference>
<dbReference type="SMART" id="SM00147">
    <property type="entry name" value="RasGEF"/>
    <property type="match status" value="1"/>
</dbReference>
<keyword evidence="7" id="KW-1185">Reference proteome</keyword>
<dbReference type="InterPro" id="IPR036964">
    <property type="entry name" value="RASGEF_cat_dom_sf"/>
</dbReference>
<reference evidence="6" key="2">
    <citation type="journal article" date="2020" name="Nat. Commun.">
        <title>Large-scale genome sequencing of mycorrhizal fungi provides insights into the early evolution of symbiotic traits.</title>
        <authorList>
            <person name="Miyauchi S."/>
            <person name="Kiss E."/>
            <person name="Kuo A."/>
            <person name="Drula E."/>
            <person name="Kohler A."/>
            <person name="Sanchez-Garcia M."/>
            <person name="Morin E."/>
            <person name="Andreopoulos B."/>
            <person name="Barry K.W."/>
            <person name="Bonito G."/>
            <person name="Buee M."/>
            <person name="Carver A."/>
            <person name="Chen C."/>
            <person name="Cichocki N."/>
            <person name="Clum A."/>
            <person name="Culley D."/>
            <person name="Crous P.W."/>
            <person name="Fauchery L."/>
            <person name="Girlanda M."/>
            <person name="Hayes R.D."/>
            <person name="Keri Z."/>
            <person name="LaButti K."/>
            <person name="Lipzen A."/>
            <person name="Lombard V."/>
            <person name="Magnuson J."/>
            <person name="Maillard F."/>
            <person name="Murat C."/>
            <person name="Nolan M."/>
            <person name="Ohm R.A."/>
            <person name="Pangilinan J."/>
            <person name="Pereira M.F."/>
            <person name="Perotto S."/>
            <person name="Peter M."/>
            <person name="Pfister S."/>
            <person name="Riley R."/>
            <person name="Sitrit Y."/>
            <person name="Stielow J.B."/>
            <person name="Szollosi G."/>
            <person name="Zifcakova L."/>
            <person name="Stursova M."/>
            <person name="Spatafora J.W."/>
            <person name="Tedersoo L."/>
            <person name="Vaario L.M."/>
            <person name="Yamada A."/>
            <person name="Yan M."/>
            <person name="Wang P."/>
            <person name="Xu J."/>
            <person name="Bruns T."/>
            <person name="Baldrian P."/>
            <person name="Vilgalys R."/>
            <person name="Dunand C."/>
            <person name="Henrissat B."/>
            <person name="Grigoriev I.V."/>
            <person name="Hibbett D."/>
            <person name="Nagy L.G."/>
            <person name="Martin F.M."/>
        </authorList>
    </citation>
    <scope>NUCLEOTIDE SEQUENCE</scope>
    <source>
        <strain evidence="6">Prilba</strain>
    </source>
</reference>
<feature type="compositionally biased region" description="Acidic residues" evidence="3">
    <location>
        <begin position="458"/>
        <end position="474"/>
    </location>
</feature>
<name>A0A9P5T9L5_9AGAM</name>
<dbReference type="GO" id="GO:0005085">
    <property type="term" value="F:guanyl-nucleotide exchange factor activity"/>
    <property type="evidence" value="ECO:0007669"/>
    <property type="project" value="UniProtKB-KW"/>
</dbReference>
<dbReference type="Proteomes" id="UP000759537">
    <property type="component" value="Unassembled WGS sequence"/>
</dbReference>
<dbReference type="GO" id="GO:0005886">
    <property type="term" value="C:plasma membrane"/>
    <property type="evidence" value="ECO:0007669"/>
    <property type="project" value="TreeGrafter"/>
</dbReference>
<dbReference type="Gene3D" id="1.20.870.10">
    <property type="entry name" value="Son of sevenless (SoS) protein Chain: S domain 1"/>
    <property type="match status" value="1"/>
</dbReference>
<dbReference type="Gene3D" id="1.10.840.10">
    <property type="entry name" value="Ras guanine-nucleotide exchange factors catalytic domain"/>
    <property type="match status" value="1"/>
</dbReference>
<dbReference type="SUPFAM" id="SSF48366">
    <property type="entry name" value="Ras GEF"/>
    <property type="match status" value="1"/>
</dbReference>
<comment type="caution">
    <text evidence="6">The sequence shown here is derived from an EMBL/GenBank/DDBJ whole genome shotgun (WGS) entry which is preliminary data.</text>
</comment>
<evidence type="ECO:0000259" key="5">
    <source>
        <dbReference type="PROSITE" id="PS50212"/>
    </source>
</evidence>
<feature type="compositionally biased region" description="Polar residues" evidence="3">
    <location>
        <begin position="507"/>
        <end position="519"/>
    </location>
</feature>
<sequence>MGEKGCGKSVAIMKGLKAYKLVEPVTITDCPEDDVLLQYTLREGKVADEQGAETVLNVLEVDTAILKARLESGHEAWPKRAPPLDGVIVCCDVSRKDSFAEVEDLLPAFRDARLPIVAIACKCDLDNVLDLKKLHDQLTKLDIGLIKVTISNDEGKNRLRLAFDWLLRAISHNRRTNPADASNYQNPASPEVLTTPPPWEIPRSDTATPTAAMHPSSDLSHIPQFSDTHPIMPIHGPKSSTQLTGDLPASSSEAMSIGVLDLNESQDFIDSESKSSITAVSLQADTSGTELSGLNDSTEPTDDIPEDRSGIPGRISQYVPWATLDDLLERLLFLAVSGDATDGGFISHFLLTYRRFASPRSVVLALQKRMRLLDQGSDDPMFSCFAQMRVCQLLEVWVQDYPHDFAVGAAADALNALVKSIVTKTHLLHYGSDLLPFLEGRPLQDKDFAWALKVDEPTTEGDEPYSFSEDDDDVVPSLETSSSQTRGSEDASSTQTLSSGRERKSSLPLSARSNGTATSEHVDSVKEILKSLLSVSARLGGCEPQHVAEEITRVGKIHFLLIEPRDWLQNVLVSGKKNPETDSIARFNGVCEHLADWVVSLILCHDKAKNRAKQIEKLVEIAEKLRALNNYSALRAFVAGIYNATYPGDPAIARFQENNSKLHKHLQSWELLFNSTGSHRSYRMALRNSKGPCIPALEVHLSDLIRAHVGNGDFHPEDTSKIHWAKFNMMGKFVHLVKQYQLRSGNAEDGYLFEERPELREILNVMIMDSEMQLSRIAPPPESDEYNDRPHLPRTMSRDYPDRPSRDAALIRKLMFWV</sequence>
<accession>A0A9P5T9L5</accession>
<dbReference type="EMBL" id="WHVB01000007">
    <property type="protein sequence ID" value="KAF8481101.1"/>
    <property type="molecule type" value="Genomic_DNA"/>
</dbReference>
<dbReference type="InterPro" id="IPR008937">
    <property type="entry name" value="Ras-like_GEF"/>
</dbReference>
<evidence type="ECO:0000256" key="3">
    <source>
        <dbReference type="SAM" id="MobiDB-lite"/>
    </source>
</evidence>
<feature type="region of interest" description="Disordered" evidence="3">
    <location>
        <begin position="288"/>
        <end position="311"/>
    </location>
</feature>
<dbReference type="CDD" id="cd00882">
    <property type="entry name" value="Ras_like_GTPase"/>
    <property type="match status" value="1"/>
</dbReference>
<protein>
    <submittedName>
        <fullName evidence="6">Ras GEF</fullName>
    </submittedName>
</protein>
<evidence type="ECO:0000256" key="2">
    <source>
        <dbReference type="PROSITE-ProRule" id="PRU00168"/>
    </source>
</evidence>
<evidence type="ECO:0000313" key="6">
    <source>
        <dbReference type="EMBL" id="KAF8481101.1"/>
    </source>
</evidence>
<evidence type="ECO:0000313" key="7">
    <source>
        <dbReference type="Proteomes" id="UP000759537"/>
    </source>
</evidence>
<dbReference type="SUPFAM" id="SSF52540">
    <property type="entry name" value="P-loop containing nucleoside triphosphate hydrolases"/>
    <property type="match status" value="1"/>
</dbReference>
<dbReference type="InterPro" id="IPR023578">
    <property type="entry name" value="Ras_GEF_dom_sf"/>
</dbReference>
<dbReference type="PANTHER" id="PTHR23113:SF348">
    <property type="entry name" value="GUANYL-NUCLEOTIDE EXCHANGE FACTOR RASGEF, PUTATIVE (AFU_ORTHOLOGUE AFUA_1G04700)-RELATED"/>
    <property type="match status" value="1"/>
</dbReference>
<feature type="region of interest" description="Disordered" evidence="3">
    <location>
        <begin position="176"/>
        <end position="218"/>
    </location>
</feature>
<gene>
    <name evidence="6" type="ORF">DFH94DRAFT_828893</name>
</gene>
<dbReference type="PANTHER" id="PTHR23113">
    <property type="entry name" value="GUANINE NUCLEOTIDE EXCHANGE FACTOR"/>
    <property type="match status" value="1"/>
</dbReference>
<dbReference type="InterPro" id="IPR000651">
    <property type="entry name" value="Ras-like_Gua-exchang_fac_N"/>
</dbReference>
<feature type="compositionally biased region" description="Polar residues" evidence="3">
    <location>
        <begin position="288"/>
        <end position="298"/>
    </location>
</feature>
<dbReference type="InterPro" id="IPR027417">
    <property type="entry name" value="P-loop_NTPase"/>
</dbReference>
<dbReference type="PROSITE" id="PS50009">
    <property type="entry name" value="RASGEF_CAT"/>
    <property type="match status" value="1"/>
</dbReference>
<feature type="region of interest" description="Disordered" evidence="3">
    <location>
        <begin position="458"/>
        <end position="520"/>
    </location>
</feature>
<keyword evidence="1 2" id="KW-0344">Guanine-nucleotide releasing factor</keyword>
<reference evidence="6" key="1">
    <citation type="submission" date="2019-10" db="EMBL/GenBank/DDBJ databases">
        <authorList>
            <consortium name="DOE Joint Genome Institute"/>
            <person name="Kuo A."/>
            <person name="Miyauchi S."/>
            <person name="Kiss E."/>
            <person name="Drula E."/>
            <person name="Kohler A."/>
            <person name="Sanchez-Garcia M."/>
            <person name="Andreopoulos B."/>
            <person name="Barry K.W."/>
            <person name="Bonito G."/>
            <person name="Buee M."/>
            <person name="Carver A."/>
            <person name="Chen C."/>
            <person name="Cichocki N."/>
            <person name="Clum A."/>
            <person name="Culley D."/>
            <person name="Crous P.W."/>
            <person name="Fauchery L."/>
            <person name="Girlanda M."/>
            <person name="Hayes R."/>
            <person name="Keri Z."/>
            <person name="LaButti K."/>
            <person name="Lipzen A."/>
            <person name="Lombard V."/>
            <person name="Magnuson J."/>
            <person name="Maillard F."/>
            <person name="Morin E."/>
            <person name="Murat C."/>
            <person name="Nolan M."/>
            <person name="Ohm R."/>
            <person name="Pangilinan J."/>
            <person name="Pereira M."/>
            <person name="Perotto S."/>
            <person name="Peter M."/>
            <person name="Riley R."/>
            <person name="Sitrit Y."/>
            <person name="Stielow B."/>
            <person name="Szollosi G."/>
            <person name="Zifcakova L."/>
            <person name="Stursova M."/>
            <person name="Spatafora J.W."/>
            <person name="Tedersoo L."/>
            <person name="Vaario L.-M."/>
            <person name="Yamada A."/>
            <person name="Yan M."/>
            <person name="Wang P."/>
            <person name="Xu J."/>
            <person name="Bruns T."/>
            <person name="Baldrian P."/>
            <person name="Vilgalys R."/>
            <person name="Henrissat B."/>
            <person name="Grigoriev I.V."/>
            <person name="Hibbett D."/>
            <person name="Nagy L.G."/>
            <person name="Martin F.M."/>
        </authorList>
    </citation>
    <scope>NUCLEOTIDE SEQUENCE</scope>
    <source>
        <strain evidence="6">Prilba</strain>
    </source>
</reference>
<dbReference type="AlphaFoldDB" id="A0A9P5T9L5"/>
<feature type="compositionally biased region" description="Basic and acidic residues" evidence="3">
    <location>
        <begin position="786"/>
        <end position="803"/>
    </location>
</feature>
<feature type="compositionally biased region" description="Polar residues" evidence="3">
    <location>
        <begin position="478"/>
        <end position="499"/>
    </location>
</feature>
<organism evidence="6 7">
    <name type="scientific">Russula ochroleuca</name>
    <dbReference type="NCBI Taxonomy" id="152965"/>
    <lineage>
        <taxon>Eukaryota</taxon>
        <taxon>Fungi</taxon>
        <taxon>Dikarya</taxon>
        <taxon>Basidiomycota</taxon>
        <taxon>Agaricomycotina</taxon>
        <taxon>Agaricomycetes</taxon>
        <taxon>Russulales</taxon>
        <taxon>Russulaceae</taxon>
        <taxon>Russula</taxon>
    </lineage>
</organism>
<dbReference type="Gene3D" id="3.40.50.300">
    <property type="entry name" value="P-loop containing nucleotide triphosphate hydrolases"/>
    <property type="match status" value="1"/>
</dbReference>